<feature type="compositionally biased region" description="Acidic residues" evidence="1">
    <location>
        <begin position="69"/>
        <end position="95"/>
    </location>
</feature>
<dbReference type="STRING" id="70667.A0A183SGX1"/>
<accession>A0A183SGX1</accession>
<dbReference type="WBParaSite" id="SSLN_0000357201-mRNA-1">
    <property type="protein sequence ID" value="SSLN_0000357201-mRNA-1"/>
    <property type="gene ID" value="SSLN_0000357201"/>
</dbReference>
<reference evidence="4" key="1">
    <citation type="submission" date="2016-06" db="UniProtKB">
        <authorList>
            <consortium name="WormBaseParasite"/>
        </authorList>
    </citation>
    <scope>IDENTIFICATION</scope>
</reference>
<dbReference type="Proteomes" id="UP000275846">
    <property type="component" value="Unassembled WGS sequence"/>
</dbReference>
<feature type="region of interest" description="Disordered" evidence="1">
    <location>
        <begin position="61"/>
        <end position="100"/>
    </location>
</feature>
<keyword evidence="3" id="KW-1185">Reference proteome</keyword>
<evidence type="ECO:0000313" key="4">
    <source>
        <dbReference type="WBParaSite" id="SSLN_0000357201-mRNA-1"/>
    </source>
</evidence>
<proteinExistence type="predicted"/>
<name>A0A183SGX1_SCHSO</name>
<evidence type="ECO:0000313" key="2">
    <source>
        <dbReference type="EMBL" id="VDL89854.1"/>
    </source>
</evidence>
<dbReference type="EMBL" id="UYSU01032546">
    <property type="protein sequence ID" value="VDL89854.1"/>
    <property type="molecule type" value="Genomic_DNA"/>
</dbReference>
<feature type="region of interest" description="Disordered" evidence="1">
    <location>
        <begin position="268"/>
        <end position="293"/>
    </location>
</feature>
<organism evidence="4">
    <name type="scientific">Schistocephalus solidus</name>
    <name type="common">Tapeworm</name>
    <dbReference type="NCBI Taxonomy" id="70667"/>
    <lineage>
        <taxon>Eukaryota</taxon>
        <taxon>Metazoa</taxon>
        <taxon>Spiralia</taxon>
        <taxon>Lophotrochozoa</taxon>
        <taxon>Platyhelminthes</taxon>
        <taxon>Cestoda</taxon>
        <taxon>Eucestoda</taxon>
        <taxon>Diphyllobothriidea</taxon>
        <taxon>Diphyllobothriidae</taxon>
        <taxon>Schistocephalus</taxon>
    </lineage>
</organism>
<sequence>MLIGPNVLLIPGPRAMNLRSADCPREDKVTQDVRTINEENIKREDSVETLRKLLADASATAAKAHEQVEPDICEEEDDEEDEEDIFDDDDDDDATSDTLVSENGLFFRRRSLSVSECDSESDRNQPVLDISKKISKLRQRDVAITQLLQEAVEKANTRNSEGYGLPSSGVNSEQTVKASANFPKPALCALRFLGSHLFNAQSPIKRLRIRICQLGQQLTDQEAATDEIIERLCLRCHHLETRLAEKKQAMLSSVINEQETTFQIGTDAGNASADHEKADKLSPHDREHESAMETLSNMQSRYSSLNALYEAALKR</sequence>
<evidence type="ECO:0000313" key="3">
    <source>
        <dbReference type="Proteomes" id="UP000275846"/>
    </source>
</evidence>
<reference evidence="2 3" key="2">
    <citation type="submission" date="2018-11" db="EMBL/GenBank/DDBJ databases">
        <authorList>
            <consortium name="Pathogen Informatics"/>
        </authorList>
    </citation>
    <scope>NUCLEOTIDE SEQUENCE [LARGE SCALE GENOMIC DNA]</scope>
    <source>
        <strain evidence="2 3">NST_G2</strain>
    </source>
</reference>
<dbReference type="AlphaFoldDB" id="A0A183SGX1"/>
<evidence type="ECO:0000256" key="1">
    <source>
        <dbReference type="SAM" id="MobiDB-lite"/>
    </source>
</evidence>
<dbReference type="OrthoDB" id="10481939at2759"/>
<protein>
    <submittedName>
        <fullName evidence="2 4">Uncharacterized protein</fullName>
    </submittedName>
</protein>
<feature type="compositionally biased region" description="Basic and acidic residues" evidence="1">
    <location>
        <begin position="273"/>
        <end position="291"/>
    </location>
</feature>
<gene>
    <name evidence="2" type="ORF">SSLN_LOCUS3469</name>
</gene>